<protein>
    <submittedName>
        <fullName evidence="1">Mitochondrial genome maintenance exonuclease 1, DNA complex, DNA exonuclease</fullName>
    </submittedName>
</protein>
<proteinExistence type="predicted"/>
<keyword evidence="1" id="KW-0540">Nuclease</keyword>
<sequence>MITTELMSYIDFDINDKTNRYYNSEGKSVPRVTEILSEMIHSDALMIWSNVLGLRGKRYKEELERAATLGTQSHFAIECYLRDKIKSENNIPFLGFLLWEKVLNEKGIYLRPLFIEEKLICDWFGGTADAVFDINGRIFLVDFKTSNHVTYKYFLQLAAYKYMLALRNIKIDGVIVLQLDKRAPGFNEYLLDFSIPDHFNFMAQCEQAFFSLVFAYYNIKRVETGFNKIF</sequence>
<dbReference type="EMBL" id="BK015472">
    <property type="protein sequence ID" value="DAE08574.1"/>
    <property type="molecule type" value="Genomic_DNA"/>
</dbReference>
<reference evidence="1" key="1">
    <citation type="journal article" date="2021" name="Proc. Natl. Acad. Sci. U.S.A.">
        <title>A Catalog of Tens of Thousands of Viruses from Human Metagenomes Reveals Hidden Associations with Chronic Diseases.</title>
        <authorList>
            <person name="Tisza M.J."/>
            <person name="Buck C.B."/>
        </authorList>
    </citation>
    <scope>NUCLEOTIDE SEQUENCE</scope>
    <source>
        <strain evidence="1">CtwwN25</strain>
    </source>
</reference>
<name>A0A8S5PN95_9CAUD</name>
<evidence type="ECO:0000313" key="1">
    <source>
        <dbReference type="EMBL" id="DAE08574.1"/>
    </source>
</evidence>
<dbReference type="GO" id="GO:0004527">
    <property type="term" value="F:exonuclease activity"/>
    <property type="evidence" value="ECO:0007669"/>
    <property type="project" value="UniProtKB-KW"/>
</dbReference>
<keyword evidence="1" id="KW-0378">Hydrolase</keyword>
<keyword evidence="1" id="KW-0269">Exonuclease</keyword>
<dbReference type="Gene3D" id="3.90.320.10">
    <property type="match status" value="1"/>
</dbReference>
<dbReference type="InterPro" id="IPR011604">
    <property type="entry name" value="PDDEXK-like_dom_sf"/>
</dbReference>
<organism evidence="1">
    <name type="scientific">Myoviridae sp. ctwwN25</name>
    <dbReference type="NCBI Taxonomy" id="2825209"/>
    <lineage>
        <taxon>Viruses</taxon>
        <taxon>Duplodnaviria</taxon>
        <taxon>Heunggongvirae</taxon>
        <taxon>Uroviricota</taxon>
        <taxon>Caudoviricetes</taxon>
    </lineage>
</organism>
<accession>A0A8S5PN95</accession>